<evidence type="ECO:0000256" key="1">
    <source>
        <dbReference type="SAM" id="Phobius"/>
    </source>
</evidence>
<feature type="transmembrane region" description="Helical" evidence="1">
    <location>
        <begin position="190"/>
        <end position="220"/>
    </location>
</feature>
<dbReference type="Pfam" id="PF13231">
    <property type="entry name" value="PMT_2"/>
    <property type="match status" value="1"/>
</dbReference>
<dbReference type="RefSeq" id="WP_202090499.1">
    <property type="nucleotide sequence ID" value="NZ_CP061035.1"/>
</dbReference>
<feature type="transmembrane region" description="Helical" evidence="1">
    <location>
        <begin position="226"/>
        <end position="254"/>
    </location>
</feature>
<evidence type="ECO:0000313" key="3">
    <source>
        <dbReference type="EMBL" id="QQV75881.1"/>
    </source>
</evidence>
<sequence length="485" mass="52037">MGKFSGYGGDMEASNDRRPPLPVARLWPWLVALAAVLIAFLSLGHLWWIPAQAALNVNEGWNAGQAVRALGAGPLYPDPNALIANNYPPLSFFVVGAIGWLSGDMIIAGRIVALLAQIANGMAVFLIVRRLSDRNWAMLGAMIFAAYSVTLLRNYVAINDPQWLGQAAMSWAVVMLMPRNGGERISVGATIAAAAMVVAGVLVKHNLVAFPAAITVWLWFHDRRALQIWIVTGLVIGGAAIATVFAIWGVTIFTDVLSPARSYSVARMAAKGGPLLLLMLPVVLAIRPIASAWKRDGRLALPILLLAISVPLGIVQRSGSGVDVNAFFEAIVALSIAVPVGCALRSRVPYHWLGLAALPALCLVPVAAAKTVADLTGREEAVRDARPFIAAIAKARGPVACDDQAICYWAGRQSAIDFFSVKQRLLQKEAAALVPTLARSHFALIQMRSENPGWQENLLIPTIRAHYRTVFIANSNELLVPKPQG</sequence>
<organism evidence="3 4">
    <name type="scientific">Sphingomonas aliaeris</name>
    <dbReference type="NCBI Taxonomy" id="2759526"/>
    <lineage>
        <taxon>Bacteria</taxon>
        <taxon>Pseudomonadati</taxon>
        <taxon>Pseudomonadota</taxon>
        <taxon>Alphaproteobacteria</taxon>
        <taxon>Sphingomonadales</taxon>
        <taxon>Sphingomonadaceae</taxon>
        <taxon>Sphingomonas</taxon>
    </lineage>
</organism>
<feature type="transmembrane region" description="Helical" evidence="1">
    <location>
        <begin position="135"/>
        <end position="156"/>
    </location>
</feature>
<feature type="transmembrane region" description="Helical" evidence="1">
    <location>
        <begin position="275"/>
        <end position="293"/>
    </location>
</feature>
<reference evidence="4" key="1">
    <citation type="submission" date="2020-09" db="EMBL/GenBank/DDBJ databases">
        <title>Sphingomonas sp., a new species isolated from pork steak.</title>
        <authorList>
            <person name="Heidler von Heilborn D."/>
        </authorList>
    </citation>
    <scope>NUCLEOTIDE SEQUENCE [LARGE SCALE GENOMIC DNA]</scope>
</reference>
<keyword evidence="1" id="KW-0812">Transmembrane</keyword>
<keyword evidence="1" id="KW-1133">Transmembrane helix</keyword>
<dbReference type="InterPro" id="IPR038731">
    <property type="entry name" value="RgtA/B/C-like"/>
</dbReference>
<feature type="transmembrane region" description="Helical" evidence="1">
    <location>
        <begin position="299"/>
        <end position="315"/>
    </location>
</feature>
<dbReference type="KEGG" id="sari:H5J25_09670"/>
<dbReference type="EMBL" id="CP061035">
    <property type="protein sequence ID" value="QQV75881.1"/>
    <property type="molecule type" value="Genomic_DNA"/>
</dbReference>
<name>A0A974S2X2_9SPHN</name>
<dbReference type="Proteomes" id="UP000595894">
    <property type="component" value="Chromosome"/>
</dbReference>
<dbReference type="AlphaFoldDB" id="A0A974S2X2"/>
<feature type="transmembrane region" description="Helical" evidence="1">
    <location>
        <begin position="327"/>
        <end position="346"/>
    </location>
</feature>
<protein>
    <submittedName>
        <fullName evidence="3">Glycosyltransferase family 39 protein</fullName>
    </submittedName>
</protein>
<feature type="domain" description="Glycosyltransferase RgtA/B/C/D-like" evidence="2">
    <location>
        <begin position="88"/>
        <end position="248"/>
    </location>
</feature>
<accession>A0A974S2X2</accession>
<proteinExistence type="predicted"/>
<evidence type="ECO:0000259" key="2">
    <source>
        <dbReference type="Pfam" id="PF13231"/>
    </source>
</evidence>
<feature type="transmembrane region" description="Helical" evidence="1">
    <location>
        <begin position="107"/>
        <end position="128"/>
    </location>
</feature>
<gene>
    <name evidence="3" type="ORF">H5J25_09670</name>
</gene>
<keyword evidence="4" id="KW-1185">Reference proteome</keyword>
<feature type="transmembrane region" description="Helical" evidence="1">
    <location>
        <begin position="26"/>
        <end position="49"/>
    </location>
</feature>
<keyword evidence="1" id="KW-0472">Membrane</keyword>
<evidence type="ECO:0000313" key="4">
    <source>
        <dbReference type="Proteomes" id="UP000595894"/>
    </source>
</evidence>
<feature type="transmembrane region" description="Helical" evidence="1">
    <location>
        <begin position="352"/>
        <end position="373"/>
    </location>
</feature>